<dbReference type="Proteomes" id="UP000823638">
    <property type="component" value="Unassembled WGS sequence"/>
</dbReference>
<feature type="active site" description="Charge relay system" evidence="6">
    <location>
        <position position="278"/>
    </location>
</feature>
<dbReference type="InterPro" id="IPR029062">
    <property type="entry name" value="Class_I_gatase-like"/>
</dbReference>
<dbReference type="PANTHER" id="PTHR30237:SF2">
    <property type="entry name" value="MUREIN TETRAPEPTIDE CARBOXYPEPTIDASE"/>
    <property type="match status" value="1"/>
</dbReference>
<dbReference type="GO" id="GO:0004180">
    <property type="term" value="F:carboxypeptidase activity"/>
    <property type="evidence" value="ECO:0007669"/>
    <property type="project" value="UniProtKB-KW"/>
</dbReference>
<dbReference type="EMBL" id="JADIMM010000063">
    <property type="protein sequence ID" value="MBO8457451.1"/>
    <property type="molecule type" value="Genomic_DNA"/>
</dbReference>
<organism evidence="9 10">
    <name type="scientific">Candidatus Gallitreponema excrementavium</name>
    <dbReference type="NCBI Taxonomy" id="2840840"/>
    <lineage>
        <taxon>Bacteria</taxon>
        <taxon>Pseudomonadati</taxon>
        <taxon>Spirochaetota</taxon>
        <taxon>Spirochaetia</taxon>
        <taxon>Spirochaetales</taxon>
        <taxon>Candidatus Gallitreponema</taxon>
    </lineage>
</organism>
<dbReference type="InterPro" id="IPR040921">
    <property type="entry name" value="Peptidase_S66C"/>
</dbReference>
<evidence type="ECO:0000259" key="8">
    <source>
        <dbReference type="Pfam" id="PF17676"/>
    </source>
</evidence>
<comment type="similarity">
    <text evidence="1">Belongs to the peptidase S66 family.</text>
</comment>
<dbReference type="InterPro" id="IPR003507">
    <property type="entry name" value="S66_fam"/>
</dbReference>
<gene>
    <name evidence="9" type="ORF">IAA81_04390</name>
</gene>
<accession>A0A9D9HP40</accession>
<reference evidence="9" key="1">
    <citation type="submission" date="2020-10" db="EMBL/GenBank/DDBJ databases">
        <authorList>
            <person name="Gilroy R."/>
        </authorList>
    </citation>
    <scope>NUCLEOTIDE SEQUENCE</scope>
    <source>
        <strain evidence="9">10532</strain>
    </source>
</reference>
<dbReference type="SUPFAM" id="SSF141986">
    <property type="entry name" value="LD-carboxypeptidase A C-terminal domain-like"/>
    <property type="match status" value="1"/>
</dbReference>
<evidence type="ECO:0000256" key="2">
    <source>
        <dbReference type="ARBA" id="ARBA00022645"/>
    </source>
</evidence>
<dbReference type="InterPro" id="IPR027478">
    <property type="entry name" value="LdcA_N"/>
</dbReference>
<feature type="active site" description="Nucleophile" evidence="6">
    <location>
        <position position="110"/>
    </location>
</feature>
<dbReference type="Gene3D" id="3.40.50.10740">
    <property type="entry name" value="Class I glutamine amidotransferase-like"/>
    <property type="match status" value="1"/>
</dbReference>
<evidence type="ECO:0000259" key="7">
    <source>
        <dbReference type="Pfam" id="PF02016"/>
    </source>
</evidence>
<comment type="caution">
    <text evidence="9">The sequence shown here is derived from an EMBL/GenBank/DDBJ whole genome shotgun (WGS) entry which is preliminary data.</text>
</comment>
<dbReference type="GO" id="GO:0008236">
    <property type="term" value="F:serine-type peptidase activity"/>
    <property type="evidence" value="ECO:0007669"/>
    <property type="project" value="UniProtKB-KW"/>
</dbReference>
<sequence>MIGKISNGDKIALTALSNPVLQKNKDNIYKLIKLLEKTGLTPITSKFVFDDSYDLFAAPERKTAEIEEFFLNPEIKMIFDISGGDISNSCLPYMNFDVIKRYAKPFAGYSDLSAVLNAIYSKTGTKVILYQIMNLILDKTEAQYRNFSDTFINGRNTLFDFEYEFIQGDYIEGTVIGGNIRCFLKLAGTSFFPDLKGKILFLESLSGNEARIFSYLNQLAQIKDFNRISGIIFGTFTELEGNNSITATKEYQKEVKKNLGLSICKKNIPLVFTGDIGHGNNSKALILGENLTLRKKD</sequence>
<dbReference type="SUPFAM" id="SSF52317">
    <property type="entry name" value="Class I glutamine amidotransferase-like"/>
    <property type="match status" value="1"/>
</dbReference>
<evidence type="ECO:0000313" key="10">
    <source>
        <dbReference type="Proteomes" id="UP000823638"/>
    </source>
</evidence>
<dbReference type="AlphaFoldDB" id="A0A9D9HP40"/>
<feature type="domain" description="LD-carboxypeptidase N-terminal" evidence="7">
    <location>
        <begin position="11"/>
        <end position="127"/>
    </location>
</feature>
<keyword evidence="4" id="KW-0378">Hydrolase</keyword>
<reference evidence="9" key="2">
    <citation type="journal article" date="2021" name="PeerJ">
        <title>Extensive microbial diversity within the chicken gut microbiome revealed by metagenomics and culture.</title>
        <authorList>
            <person name="Gilroy R."/>
            <person name="Ravi A."/>
            <person name="Getino M."/>
            <person name="Pursley I."/>
            <person name="Horton D.L."/>
            <person name="Alikhan N.F."/>
            <person name="Baker D."/>
            <person name="Gharbi K."/>
            <person name="Hall N."/>
            <person name="Watson M."/>
            <person name="Adriaenssens E.M."/>
            <person name="Foster-Nyarko E."/>
            <person name="Jarju S."/>
            <person name="Secka A."/>
            <person name="Antonio M."/>
            <person name="Oren A."/>
            <person name="Chaudhuri R.R."/>
            <person name="La Ragione R."/>
            <person name="Hildebrand F."/>
            <person name="Pallen M.J."/>
        </authorList>
    </citation>
    <scope>NUCLEOTIDE SEQUENCE</scope>
    <source>
        <strain evidence="9">10532</strain>
    </source>
</reference>
<dbReference type="InterPro" id="IPR040449">
    <property type="entry name" value="Peptidase_S66_N"/>
</dbReference>
<evidence type="ECO:0000256" key="3">
    <source>
        <dbReference type="ARBA" id="ARBA00022670"/>
    </source>
</evidence>
<evidence type="ECO:0000256" key="1">
    <source>
        <dbReference type="ARBA" id="ARBA00010233"/>
    </source>
</evidence>
<proteinExistence type="inferred from homology"/>
<dbReference type="GO" id="GO:0006508">
    <property type="term" value="P:proteolysis"/>
    <property type="evidence" value="ECO:0007669"/>
    <property type="project" value="UniProtKB-KW"/>
</dbReference>
<name>A0A9D9HP40_9SPIR</name>
<evidence type="ECO:0000313" key="9">
    <source>
        <dbReference type="EMBL" id="MBO8457451.1"/>
    </source>
</evidence>
<dbReference type="Pfam" id="PF17676">
    <property type="entry name" value="Peptidase_S66C"/>
    <property type="match status" value="1"/>
</dbReference>
<keyword evidence="2" id="KW-0121">Carboxypeptidase</keyword>
<evidence type="ECO:0000256" key="4">
    <source>
        <dbReference type="ARBA" id="ARBA00022801"/>
    </source>
</evidence>
<keyword evidence="5" id="KW-0720">Serine protease</keyword>
<evidence type="ECO:0000256" key="5">
    <source>
        <dbReference type="ARBA" id="ARBA00022825"/>
    </source>
</evidence>
<feature type="domain" description="LD-carboxypeptidase C-terminal" evidence="8">
    <location>
        <begin position="172"/>
        <end position="293"/>
    </location>
</feature>
<dbReference type="InterPro" id="IPR027461">
    <property type="entry name" value="Carboxypeptidase_A_C_sf"/>
</dbReference>
<dbReference type="Pfam" id="PF02016">
    <property type="entry name" value="Peptidase_S66"/>
    <property type="match status" value="1"/>
</dbReference>
<protein>
    <submittedName>
        <fullName evidence="9">LD-carboxypeptidase</fullName>
    </submittedName>
</protein>
<dbReference type="PANTHER" id="PTHR30237">
    <property type="entry name" value="MURAMOYLTETRAPEPTIDE CARBOXYPEPTIDASE"/>
    <property type="match status" value="1"/>
</dbReference>
<evidence type="ECO:0000256" key="6">
    <source>
        <dbReference type="PIRSR" id="PIRSR028757-1"/>
    </source>
</evidence>
<feature type="active site" description="Charge relay system" evidence="6">
    <location>
        <position position="203"/>
    </location>
</feature>
<dbReference type="PIRSF" id="PIRSF028757">
    <property type="entry name" value="LD-carboxypeptidase"/>
    <property type="match status" value="1"/>
</dbReference>
<keyword evidence="3" id="KW-0645">Protease</keyword>
<dbReference type="Gene3D" id="3.50.30.60">
    <property type="entry name" value="LD-carboxypeptidase A C-terminal domain-like"/>
    <property type="match status" value="1"/>
</dbReference>